<gene>
    <name evidence="2" type="ORF">QUW28_03245</name>
</gene>
<keyword evidence="3" id="KW-1185">Reference proteome</keyword>
<keyword evidence="1" id="KW-0472">Membrane</keyword>
<reference evidence="3" key="1">
    <citation type="submission" date="2023-06" db="EMBL/GenBank/DDBJ databases">
        <title>Identification and characterization of horizontal gene transfer across gut microbiota members of farm animals based on homology search.</title>
        <authorList>
            <person name="Zeman M."/>
            <person name="Kubasova T."/>
            <person name="Jahodarova E."/>
            <person name="Nykrynova M."/>
            <person name="Rychlik I."/>
        </authorList>
    </citation>
    <scope>NUCLEOTIDE SEQUENCE [LARGE SCALE GENOMIC DNA]</scope>
    <source>
        <strain evidence="3">154_Feed</strain>
    </source>
</reference>
<keyword evidence="1" id="KW-0812">Transmembrane</keyword>
<evidence type="ECO:0008006" key="4">
    <source>
        <dbReference type="Google" id="ProtNLM"/>
    </source>
</evidence>
<dbReference type="EMBL" id="JAUDDZ010000003">
    <property type="protein sequence ID" value="MDM8274522.1"/>
    <property type="molecule type" value="Genomic_DNA"/>
</dbReference>
<keyword evidence="1" id="KW-1133">Transmembrane helix</keyword>
<reference evidence="2 3" key="2">
    <citation type="submission" date="2023-06" db="EMBL/GenBank/DDBJ databases">
        <authorList>
            <person name="Zeman M."/>
            <person name="Kubasova T."/>
            <person name="Jahodarova E."/>
            <person name="Nykrynova M."/>
            <person name="Rychlik I."/>
        </authorList>
    </citation>
    <scope>NUCLEOTIDE SEQUENCE [LARGE SCALE GENOMIC DNA]</scope>
    <source>
        <strain evidence="2 3">154_Feed</strain>
    </source>
</reference>
<proteinExistence type="predicted"/>
<evidence type="ECO:0000313" key="3">
    <source>
        <dbReference type="Proteomes" id="UP001529421"/>
    </source>
</evidence>
<organism evidence="2 3">
    <name type="scientific">Enorma phocaeensis</name>
    <dbReference type="NCBI Taxonomy" id="1871019"/>
    <lineage>
        <taxon>Bacteria</taxon>
        <taxon>Bacillati</taxon>
        <taxon>Actinomycetota</taxon>
        <taxon>Coriobacteriia</taxon>
        <taxon>Coriobacteriales</taxon>
        <taxon>Coriobacteriaceae</taxon>
        <taxon>Enorma</taxon>
    </lineage>
</organism>
<evidence type="ECO:0000256" key="1">
    <source>
        <dbReference type="SAM" id="Phobius"/>
    </source>
</evidence>
<sequence length="84" mass="8868">MEYASIALGVVAIIISFVPIVPVQLAGVVVGIVGIVQSRRARKRDYRKDLPCTIGFVSSIAGLVLCAATPVLWVIFAIARGIMG</sequence>
<protein>
    <recommendedName>
        <fullName evidence="4">DUF4190 domain-containing protein</fullName>
    </recommendedName>
</protein>
<comment type="caution">
    <text evidence="2">The sequence shown here is derived from an EMBL/GenBank/DDBJ whole genome shotgun (WGS) entry which is preliminary data.</text>
</comment>
<dbReference type="Proteomes" id="UP001529421">
    <property type="component" value="Unassembled WGS sequence"/>
</dbReference>
<feature type="transmembrane region" description="Helical" evidence="1">
    <location>
        <begin position="56"/>
        <end position="79"/>
    </location>
</feature>
<feature type="transmembrane region" description="Helical" evidence="1">
    <location>
        <begin position="6"/>
        <end position="36"/>
    </location>
</feature>
<evidence type="ECO:0000313" key="2">
    <source>
        <dbReference type="EMBL" id="MDM8274522.1"/>
    </source>
</evidence>
<name>A0ABT7V7Q2_9ACTN</name>
<accession>A0ABT7V7Q2</accession>
<dbReference type="RefSeq" id="WP_204672571.1">
    <property type="nucleotide sequence ID" value="NZ_JACJKQ010000004.1"/>
</dbReference>